<keyword evidence="1" id="KW-0732">Signal</keyword>
<name>A3XK93_LEEBM</name>
<comment type="caution">
    <text evidence="3">The sequence shown here is derived from an EMBL/GenBank/DDBJ whole genome shotgun (WGS) entry which is preliminary data.</text>
</comment>
<feature type="domain" description="TonB-dependent receptor plug" evidence="2">
    <location>
        <begin position="571"/>
        <end position="675"/>
    </location>
</feature>
<dbReference type="eggNOG" id="COG2304">
    <property type="taxonomic scope" value="Bacteria"/>
</dbReference>
<protein>
    <submittedName>
        <fullName evidence="3">SusC, outer membrane protein involved in starch binding</fullName>
    </submittedName>
</protein>
<dbReference type="InterPro" id="IPR011990">
    <property type="entry name" value="TPR-like_helical_dom_sf"/>
</dbReference>
<evidence type="ECO:0000313" key="3">
    <source>
        <dbReference type="EMBL" id="EAQ50025.1"/>
    </source>
</evidence>
<evidence type="ECO:0000256" key="1">
    <source>
        <dbReference type="SAM" id="SignalP"/>
    </source>
</evidence>
<dbReference type="InterPro" id="IPR008969">
    <property type="entry name" value="CarboxyPept-like_regulatory"/>
</dbReference>
<dbReference type="SUPFAM" id="SSF56935">
    <property type="entry name" value="Porins"/>
    <property type="match status" value="1"/>
</dbReference>
<gene>
    <name evidence="3" type="ORF">MED217_02705</name>
</gene>
<dbReference type="Pfam" id="PF07715">
    <property type="entry name" value="Plug"/>
    <property type="match status" value="1"/>
</dbReference>
<dbReference type="InterPro" id="IPR037066">
    <property type="entry name" value="Plug_dom_sf"/>
</dbReference>
<reference evidence="3 4" key="1">
    <citation type="journal article" date="2007" name="Nature">
        <title>Light stimulates growth of proteorhodopsin-containing marine Flavobacteria.</title>
        <authorList>
            <person name="Gomez-Consarnau L."/>
            <person name="Gonzalez J.M."/>
            <person name="Coll-Llado M."/>
            <person name="Gourdon P."/>
            <person name="Pascher T."/>
            <person name="Neutze R."/>
            <person name="Pedros-Alio C."/>
            <person name="Pinhassi J."/>
        </authorList>
    </citation>
    <scope>NUCLEOTIDE SEQUENCE [LARGE SCALE GENOMIC DNA]</scope>
    <source>
        <strain evidence="3 4">MED217</strain>
    </source>
</reference>
<feature type="signal peptide" evidence="1">
    <location>
        <begin position="1"/>
        <end position="21"/>
    </location>
</feature>
<dbReference type="Proteomes" id="UP000001601">
    <property type="component" value="Unassembled WGS sequence"/>
</dbReference>
<dbReference type="InterPro" id="IPR012910">
    <property type="entry name" value="Plug_dom"/>
</dbReference>
<feature type="chain" id="PRO_5002663882" evidence="1">
    <location>
        <begin position="22"/>
        <end position="1010"/>
    </location>
</feature>
<sequence length="1010" mass="114402">MKAKLLIALLLILLQPILVEAQNRTVISGSIYDAETKKALPYVNIGFLKESIGTVSDENGEFHLAVDATTIGQNSSLQISYIGYKTLTLSAAEFFSQAAGDSKFYLEPEPFSLAEVVLTNELRKEKNIGSLRIKQGVTGYWLNPEALGGEIATRFKVENKKTKLHDLKFNITKNNSGGIKVRVNVYNYKEGYPAENILTQNIIYEIRGDGVQTINLEPYDILVDQDVVVSLELIEVYGRYIDFEVGGSDYKTFSFTRLYNQDDWERVNQGLMFSLRVSYPSENGKVIPRTRITPKNLTVYWDASIKMSSDSRDVDEELKLLRKYLDHLNYASVNVIVFSALKMEERAFSVKDGDSKNIIKFLESVTYDGEVDFATILKDNTTEADAALLFSNGNTIFSALNQEVYLPTYSISSSPEANHESLQKASFYGEGHYINLESLSVNEALERMLTFQADNESFEDNHKNTITGGIYTEDTIAIPQAAIRVKNTLKETLSDNLGNFSISADKGDVLIIDALGMYEKQLVIEADTNLQVALKPNTTVLDEVNIYTKIKQESETRLTPYGEKKVDAIGYTVDELTKNQILPTDTRLDDIIGRIPGVLISGVGTNKRYSFLNNVTSTTGMFVDPNPAIVIDGTPYSQGNGLSNLPPINVQNIKSIRAIKSLAGTNRYGSIAAFGAIEIITQDGVVNTQDKHQANKNRALIKGNDYREQEVSLWEEVNNTSSYTKELEMASTFKEAQRIYEKQKSVTQMTIPYILNVSDYFKKWDADYSYVVLTNIAALASDNLKALKTLVFKLEERGNFDKAQMVLERILELRPSDAQTYRDLAMNYQETHKYEKAFDLYKRMLANAIPEADFSGLREVIIDELKHLLALHRSKVDFKSLPADLLKAGFKQDIRLVFEWNDPNTDFELQFVNPQKKYFKWSHTLFDNRDRLLNEVNKEYAAEAYLIDDEEPGEWIINLEAFDQEDSNNPNFLKYTIYKNYGSRDETKLTKVIQLNTLNSKVTLDRIDYK</sequence>
<keyword evidence="4" id="KW-1185">Reference proteome</keyword>
<evidence type="ECO:0000313" key="4">
    <source>
        <dbReference type="Proteomes" id="UP000001601"/>
    </source>
</evidence>
<dbReference type="HOGENOM" id="CLU_297860_0_0_10"/>
<dbReference type="SUPFAM" id="SSF48452">
    <property type="entry name" value="TPR-like"/>
    <property type="match status" value="1"/>
</dbReference>
<proteinExistence type="predicted"/>
<dbReference type="OrthoDB" id="1079187at2"/>
<evidence type="ECO:0000259" key="2">
    <source>
        <dbReference type="Pfam" id="PF07715"/>
    </source>
</evidence>
<dbReference type="STRING" id="398720.MED217_02705"/>
<dbReference type="eggNOG" id="COG4676">
    <property type="taxonomic scope" value="Bacteria"/>
</dbReference>
<dbReference type="SUPFAM" id="SSF49464">
    <property type="entry name" value="Carboxypeptidase regulatory domain-like"/>
    <property type="match status" value="2"/>
</dbReference>
<dbReference type="Pfam" id="PF13715">
    <property type="entry name" value="CarbopepD_reg_2"/>
    <property type="match status" value="1"/>
</dbReference>
<dbReference type="RefSeq" id="WP_009778934.1">
    <property type="nucleotide sequence ID" value="NZ_CH672395.1"/>
</dbReference>
<organism evidence="3 4">
    <name type="scientific">Leeuwenhoekiella blandensis (strain CECT 7118 / CCUG 51940 / KCTC 22103 / MED217)</name>
    <name type="common">Flavobacterium sp. (strain MED217)</name>
    <dbReference type="NCBI Taxonomy" id="398720"/>
    <lineage>
        <taxon>Bacteria</taxon>
        <taxon>Pseudomonadati</taxon>
        <taxon>Bacteroidota</taxon>
        <taxon>Flavobacteriia</taxon>
        <taxon>Flavobacteriales</taxon>
        <taxon>Flavobacteriaceae</taxon>
        <taxon>Leeuwenhoekiella</taxon>
    </lineage>
</organism>
<dbReference type="AlphaFoldDB" id="A3XK93"/>
<dbReference type="Gene3D" id="2.170.130.10">
    <property type="entry name" value="TonB-dependent receptor, plug domain"/>
    <property type="match status" value="1"/>
</dbReference>
<accession>A3XK93</accession>
<dbReference type="Gene3D" id="1.25.40.10">
    <property type="entry name" value="Tetratricopeptide repeat domain"/>
    <property type="match status" value="1"/>
</dbReference>
<dbReference type="EMBL" id="AANC01000003">
    <property type="protein sequence ID" value="EAQ50025.1"/>
    <property type="molecule type" value="Genomic_DNA"/>
</dbReference>